<dbReference type="Gene3D" id="1.10.510.10">
    <property type="entry name" value="Transferase(Phosphotransferase) domain 1"/>
    <property type="match status" value="1"/>
</dbReference>
<organism evidence="7 8">
    <name type="scientific">Skeletonema marinoi</name>
    <dbReference type="NCBI Taxonomy" id="267567"/>
    <lineage>
        <taxon>Eukaryota</taxon>
        <taxon>Sar</taxon>
        <taxon>Stramenopiles</taxon>
        <taxon>Ochrophyta</taxon>
        <taxon>Bacillariophyta</taxon>
        <taxon>Coscinodiscophyceae</taxon>
        <taxon>Thalassiosirophycidae</taxon>
        <taxon>Thalassiosirales</taxon>
        <taxon>Skeletonemataceae</taxon>
        <taxon>Skeletonema</taxon>
        <taxon>Skeletonema marinoi-dohrnii complex</taxon>
    </lineage>
</organism>
<dbReference type="InterPro" id="IPR011009">
    <property type="entry name" value="Kinase-like_dom_sf"/>
</dbReference>
<evidence type="ECO:0000256" key="5">
    <source>
        <dbReference type="SAM" id="MobiDB-lite"/>
    </source>
</evidence>
<name>A0AAD8YD63_9STRA</name>
<feature type="compositionally biased region" description="Low complexity" evidence="5">
    <location>
        <begin position="78"/>
        <end position="92"/>
    </location>
</feature>
<dbReference type="InterPro" id="IPR000719">
    <property type="entry name" value="Prot_kinase_dom"/>
</dbReference>
<keyword evidence="8" id="KW-1185">Reference proteome</keyword>
<evidence type="ECO:0000313" key="7">
    <source>
        <dbReference type="EMBL" id="KAK1744294.1"/>
    </source>
</evidence>
<dbReference type="EC" id="2.7.11.-" evidence="7"/>
<dbReference type="EMBL" id="JATAAI010000007">
    <property type="protein sequence ID" value="KAK1744294.1"/>
    <property type="molecule type" value="Genomic_DNA"/>
</dbReference>
<dbReference type="SUPFAM" id="SSF56112">
    <property type="entry name" value="Protein kinase-like (PK-like)"/>
    <property type="match status" value="1"/>
</dbReference>
<dbReference type="InterPro" id="IPR051681">
    <property type="entry name" value="Ser/Thr_Kinases-Pseudokinases"/>
</dbReference>
<dbReference type="Proteomes" id="UP001224775">
    <property type="component" value="Unassembled WGS sequence"/>
</dbReference>
<evidence type="ECO:0000259" key="6">
    <source>
        <dbReference type="PROSITE" id="PS50011"/>
    </source>
</evidence>
<dbReference type="GO" id="GO:0004674">
    <property type="term" value="F:protein serine/threonine kinase activity"/>
    <property type="evidence" value="ECO:0007669"/>
    <property type="project" value="TreeGrafter"/>
</dbReference>
<feature type="region of interest" description="Disordered" evidence="5">
    <location>
        <begin position="679"/>
        <end position="707"/>
    </location>
</feature>
<evidence type="ECO:0000313" key="8">
    <source>
        <dbReference type="Proteomes" id="UP001224775"/>
    </source>
</evidence>
<keyword evidence="2" id="KW-0547">Nucleotide-binding</keyword>
<accession>A0AAD8YD63</accession>
<keyword evidence="4" id="KW-0067">ATP-binding</keyword>
<feature type="region of interest" description="Disordered" evidence="5">
    <location>
        <begin position="1"/>
        <end position="155"/>
    </location>
</feature>
<dbReference type="AlphaFoldDB" id="A0AAD8YD63"/>
<protein>
    <submittedName>
        <fullName evidence="7">MAP3K-like serine/threonine kinase</fullName>
        <ecNumber evidence="7">2.7.11.-</ecNumber>
    </submittedName>
</protein>
<keyword evidence="1 7" id="KW-0808">Transferase</keyword>
<dbReference type="GO" id="GO:0005524">
    <property type="term" value="F:ATP binding"/>
    <property type="evidence" value="ECO:0007669"/>
    <property type="project" value="UniProtKB-KW"/>
</dbReference>
<gene>
    <name evidence="7" type="ORF">QTG54_004827</name>
</gene>
<keyword evidence="3 7" id="KW-0418">Kinase</keyword>
<evidence type="ECO:0000256" key="3">
    <source>
        <dbReference type="ARBA" id="ARBA00022777"/>
    </source>
</evidence>
<sequence>MADHRQKSDEGPPERTIQRRSSDQQLQRQHRGRRPTQYTDSYAPKAFSRFNKLKRSSSLDRSEGDGDHARDHLQQGKSAATTVSAAAAAAVSPDRVRAKSPPENNRSPTETQQHKTNSSGEVSQQRRDSEERRSHRSSQQRKQSSPSTKSEPTEQQIAEYAGKRALMRLEQEFADSSAHNDDNGHEYFRSVMDRRKLARVPQVNKQDLIIGEYLGRGNFCDVFEVTWILEDERYSRARECTGSARQFSSSVTCSRALGDSNNSIEGLETDMRRTGNARSARKFASSATYGRTYSRVGDSNNSIEGLETDMETMALQASNDLSLLSDERDGAPRRRSRTRRSISQISVLQATTPTTARRDPNVLALKCLRPAVRAQPRKFVIGAEDLAHETALLACLDHPNIISLYGRAEGCFSKAFQMRPKSVESSYDLNKGPDGEGKKVSNEGYFIILDRLMATLTGRIDEWMDECRSITGAKNMAADGSPPSPSKDVTKMPLEKNLREHLYKRLKVAYCIADALEYLHSRHVVFRDLKPANVGFDCNDCVKMFDFGFATSIAPLLNQEYQGYGPLTETCGTRRYMAPEVALKLGYGKEVDVYSFGMLLWEICVLEKPFDSIQSVEEFHDLVVLCGKRPSLHSDPLWTPSLKHLMSRCWSTDPLDRPTMVEVKTMLCNVLRDMNMKAMENGGGSSGQPQEPQHHNFMSKWRRRVSL</sequence>
<feature type="compositionally biased region" description="Basic and acidic residues" evidence="5">
    <location>
        <begin position="124"/>
        <end position="133"/>
    </location>
</feature>
<dbReference type="PANTHER" id="PTHR44329">
    <property type="entry name" value="SERINE/THREONINE-PROTEIN KINASE TNNI3K-RELATED"/>
    <property type="match status" value="1"/>
</dbReference>
<evidence type="ECO:0000256" key="4">
    <source>
        <dbReference type="ARBA" id="ARBA00022840"/>
    </source>
</evidence>
<dbReference type="Pfam" id="PF00069">
    <property type="entry name" value="Pkinase"/>
    <property type="match status" value="1"/>
</dbReference>
<reference evidence="7" key="1">
    <citation type="submission" date="2023-06" db="EMBL/GenBank/DDBJ databases">
        <title>Survivors Of The Sea: Transcriptome response of Skeletonema marinoi to long-term dormancy.</title>
        <authorList>
            <person name="Pinder M.I.M."/>
            <person name="Kourtchenko O."/>
            <person name="Robertson E.K."/>
            <person name="Larsson T."/>
            <person name="Maumus F."/>
            <person name="Osuna-Cruz C.M."/>
            <person name="Vancaester E."/>
            <person name="Stenow R."/>
            <person name="Vandepoele K."/>
            <person name="Ploug H."/>
            <person name="Bruchert V."/>
            <person name="Godhe A."/>
            <person name="Topel M."/>
        </authorList>
    </citation>
    <scope>NUCLEOTIDE SEQUENCE</scope>
    <source>
        <strain evidence="7">R05AC</strain>
    </source>
</reference>
<feature type="compositionally biased region" description="Basic and acidic residues" evidence="5">
    <location>
        <begin position="1"/>
        <end position="22"/>
    </location>
</feature>
<proteinExistence type="predicted"/>
<evidence type="ECO:0000256" key="2">
    <source>
        <dbReference type="ARBA" id="ARBA00022741"/>
    </source>
</evidence>
<dbReference type="PANTHER" id="PTHR44329:SF288">
    <property type="entry name" value="MITOGEN-ACTIVATED PROTEIN KINASE KINASE KINASE 20"/>
    <property type="match status" value="1"/>
</dbReference>
<feature type="domain" description="Protein kinase" evidence="6">
    <location>
        <begin position="208"/>
        <end position="667"/>
    </location>
</feature>
<evidence type="ECO:0000256" key="1">
    <source>
        <dbReference type="ARBA" id="ARBA00022679"/>
    </source>
</evidence>
<feature type="region of interest" description="Disordered" evidence="5">
    <location>
        <begin position="321"/>
        <end position="353"/>
    </location>
</feature>
<dbReference type="PROSITE" id="PS50011">
    <property type="entry name" value="PROTEIN_KINASE_DOM"/>
    <property type="match status" value="1"/>
</dbReference>
<comment type="caution">
    <text evidence="7">The sequence shown here is derived from an EMBL/GenBank/DDBJ whole genome shotgun (WGS) entry which is preliminary data.</text>
</comment>
<feature type="compositionally biased region" description="Basic and acidic residues" evidence="5">
    <location>
        <begin position="57"/>
        <end position="74"/>
    </location>
</feature>
<dbReference type="SMART" id="SM00220">
    <property type="entry name" value="S_TKc"/>
    <property type="match status" value="1"/>
</dbReference>
<feature type="compositionally biased region" description="Low complexity" evidence="5">
    <location>
        <begin position="140"/>
        <end position="150"/>
    </location>
</feature>
<feature type="compositionally biased region" description="Polar residues" evidence="5">
    <location>
        <begin position="102"/>
        <end position="122"/>
    </location>
</feature>